<dbReference type="Proteomes" id="UP000075653">
    <property type="component" value="Unassembled WGS sequence"/>
</dbReference>
<keyword evidence="2" id="KW-1185">Reference proteome</keyword>
<dbReference type="RefSeq" id="WP_031596506.1">
    <property type="nucleotide sequence ID" value="NZ_JPOQ01000026.1"/>
</dbReference>
<sequence length="341" mass="39277">MNQPKESLYKSIVQQREMLTELLYEPLHQLAEACSQVWSDRAKMETVLSDAFSSVPFCKFLYVLDTNAVQITSNISSDGLVVEHFGRDRSDRPYMREALLATGFFDKNREQHYQQWPYLREGVQATDFLLCEAYISLRALRPSLTAIQFVRNANGIVLGFIGADFALRDLPQTHQLYEEPRHWRQFVGDPSILVTVSNQTRSKSVMDRHLDTVLSVVEELILDHGVYHVILHFSSSQAIVWVMDDPYRYRVLPMDMLADPDSCMAYPKRPYPTDALVPAQQIRAVLDNLRALRFMNEMLYLRSGTLNIFNGIVGLTFSCEGSHYIPYDEFLKMDHGFWVSG</sequence>
<proteinExistence type="predicted"/>
<accession>A0A149W245</accession>
<comment type="caution">
    <text evidence="1">The sequence shown here is derived from an EMBL/GenBank/DDBJ whole genome shotgun (WGS) entry which is preliminary data.</text>
</comment>
<evidence type="ECO:0000313" key="1">
    <source>
        <dbReference type="EMBL" id="KXW59184.1"/>
    </source>
</evidence>
<evidence type="ECO:0000313" key="2">
    <source>
        <dbReference type="Proteomes" id="UP000075653"/>
    </source>
</evidence>
<organism evidence="1 2">
    <name type="scientific">Ferrovum myxofaciens</name>
    <dbReference type="NCBI Taxonomy" id="416213"/>
    <lineage>
        <taxon>Bacteria</taxon>
        <taxon>Pseudomonadati</taxon>
        <taxon>Pseudomonadota</taxon>
        <taxon>Betaproteobacteria</taxon>
        <taxon>Ferrovales</taxon>
        <taxon>Ferrovaceae</taxon>
        <taxon>Ferrovum</taxon>
    </lineage>
</organism>
<name>A0A149W245_9PROT</name>
<dbReference type="STRING" id="1789004.FEMY_02410"/>
<dbReference type="AlphaFoldDB" id="A0A149W245"/>
<reference evidence="1 2" key="1">
    <citation type="submission" date="2016-01" db="EMBL/GenBank/DDBJ databases">
        <title>Genome sequence of the acidophilic iron oxidising Ferrovum strain Z-31.</title>
        <authorList>
            <person name="Poehlein A."/>
            <person name="Ullrich S.R."/>
            <person name="Schloemann M."/>
            <person name="Muehling M."/>
            <person name="Daniel R."/>
        </authorList>
    </citation>
    <scope>NUCLEOTIDE SEQUENCE [LARGE SCALE GENOMIC DNA]</scope>
    <source>
        <strain evidence="1 2">Z-31</strain>
    </source>
</reference>
<dbReference type="PATRIC" id="fig|1789004.3.peg.243"/>
<dbReference type="OrthoDB" id="8477901at2"/>
<dbReference type="EMBL" id="LRRD01000004">
    <property type="protein sequence ID" value="KXW59184.1"/>
    <property type="molecule type" value="Genomic_DNA"/>
</dbReference>
<protein>
    <submittedName>
        <fullName evidence="1">Uncharacterized protein</fullName>
    </submittedName>
</protein>
<gene>
    <name evidence="1" type="ORF">FEMY_02410</name>
</gene>